<dbReference type="AlphaFoldDB" id="A0A9N9KE48"/>
<sequence>MSSFKRSNDIYEAYKIFKVHENDLLIAEDEFLNHIRNLIQYAEKEGKLDDVFQLLKNSESFKKNIYIKSFIIYLMGTKLYNKRNASKLEIENAINLIEESAGLG</sequence>
<gene>
    <name evidence="1" type="ORF">DERYTH_LOCUS27937</name>
</gene>
<protein>
    <submittedName>
        <fullName evidence="1">28796_t:CDS:1</fullName>
    </submittedName>
</protein>
<organism evidence="1 2">
    <name type="scientific">Dentiscutata erythropus</name>
    <dbReference type="NCBI Taxonomy" id="1348616"/>
    <lineage>
        <taxon>Eukaryota</taxon>
        <taxon>Fungi</taxon>
        <taxon>Fungi incertae sedis</taxon>
        <taxon>Mucoromycota</taxon>
        <taxon>Glomeromycotina</taxon>
        <taxon>Glomeromycetes</taxon>
        <taxon>Diversisporales</taxon>
        <taxon>Gigasporaceae</taxon>
        <taxon>Dentiscutata</taxon>
    </lineage>
</organism>
<comment type="caution">
    <text evidence="1">The sequence shown here is derived from an EMBL/GenBank/DDBJ whole genome shotgun (WGS) entry which is preliminary data.</text>
</comment>
<evidence type="ECO:0000313" key="1">
    <source>
        <dbReference type="EMBL" id="CAG8825629.1"/>
    </source>
</evidence>
<evidence type="ECO:0000313" key="2">
    <source>
        <dbReference type="Proteomes" id="UP000789405"/>
    </source>
</evidence>
<reference evidence="1" key="1">
    <citation type="submission" date="2021-06" db="EMBL/GenBank/DDBJ databases">
        <authorList>
            <person name="Kallberg Y."/>
            <person name="Tangrot J."/>
            <person name="Rosling A."/>
        </authorList>
    </citation>
    <scope>NUCLEOTIDE SEQUENCE</scope>
    <source>
        <strain evidence="1">MA453B</strain>
    </source>
</reference>
<dbReference type="EMBL" id="CAJVPY010066788">
    <property type="protein sequence ID" value="CAG8825629.1"/>
    <property type="molecule type" value="Genomic_DNA"/>
</dbReference>
<dbReference type="Proteomes" id="UP000789405">
    <property type="component" value="Unassembled WGS sequence"/>
</dbReference>
<accession>A0A9N9KE48</accession>
<name>A0A9N9KE48_9GLOM</name>
<dbReference type="OrthoDB" id="2399738at2759"/>
<feature type="non-terminal residue" evidence="1">
    <location>
        <position position="104"/>
    </location>
</feature>
<keyword evidence="2" id="KW-1185">Reference proteome</keyword>
<proteinExistence type="predicted"/>